<sequence length="531" mass="61167">MVLQVGETEVTERAMYERKERTEDGDEDGGHRRRRSTIGTKDGPPNILITAHPSSTSSTSFLSSQNYNTPSPASLPPLSPVPPSPMDPEKDSPYFSSYSRTASPPPPPRRGSSTPGLSPNEAPSSTNSSSFFAGYTAPSRKFLGKHLRKLSTTLPSYIAPSPTTSAASSAPGTPYYDSKRHDSYLPSHPSRLRRITTHRRFRPLALLTTLLLAFYLFCFPPLLHLYRRTPWLGGGHKFVIILAANKEGGVMAWKGAKEWAAERESIANKRHYANKWGYHLEIRDVRARKRYAHEWREGWEKVDVLKEVMRKYPGAEWFWWLDLHTYIMEHSLSLQSHIFNNLEHVTYRDINLYNPLNISHPLTPAEYPYLTPEEYSAVGDGKAESINIVVPQDCGGFNLGSFFVRRSEWTTRLLDIWWDPVLYEQRHMQWEHKEQDALEHLYTTHPWIRPHTAFIPQRMINAFPPGACSESPNDPRIFYNKDEHDFLVNMAGCEWGRDCWGEMYGYKVLAREMNRGVLERWWRRWSGEGKK</sequence>
<evidence type="ECO:0000256" key="1">
    <source>
        <dbReference type="ARBA" id="ARBA00005664"/>
    </source>
</evidence>
<feature type="transmembrane region" description="Helical" evidence="5">
    <location>
        <begin position="201"/>
        <end position="223"/>
    </location>
</feature>
<feature type="compositionally biased region" description="Basic and acidic residues" evidence="4">
    <location>
        <begin position="10"/>
        <end position="22"/>
    </location>
</feature>
<feature type="compositionally biased region" description="Low complexity" evidence="4">
    <location>
        <begin position="161"/>
        <end position="176"/>
    </location>
</feature>
<keyword evidence="3" id="KW-0808">Transferase</keyword>
<dbReference type="GO" id="GO:0006487">
    <property type="term" value="P:protein N-linked glycosylation"/>
    <property type="evidence" value="ECO:0007669"/>
    <property type="project" value="TreeGrafter"/>
</dbReference>
<feature type="compositionally biased region" description="Low complexity" evidence="4">
    <location>
        <begin position="110"/>
        <end position="119"/>
    </location>
</feature>
<feature type="compositionally biased region" description="Pro residues" evidence="4">
    <location>
        <begin position="73"/>
        <end position="86"/>
    </location>
</feature>
<dbReference type="AlphaFoldDB" id="A0A3N4HQK1"/>
<name>A0A3N4HQK1_ASCIM</name>
<dbReference type="Proteomes" id="UP000275078">
    <property type="component" value="Unassembled WGS sequence"/>
</dbReference>
<evidence type="ECO:0000256" key="5">
    <source>
        <dbReference type="SAM" id="Phobius"/>
    </source>
</evidence>
<keyword evidence="5" id="KW-0812">Transmembrane</keyword>
<dbReference type="Pfam" id="PF05637">
    <property type="entry name" value="Glyco_transf_34"/>
    <property type="match status" value="1"/>
</dbReference>
<evidence type="ECO:0000256" key="2">
    <source>
        <dbReference type="ARBA" id="ARBA00022676"/>
    </source>
</evidence>
<dbReference type="InterPro" id="IPR008630">
    <property type="entry name" value="Glyco_trans_34"/>
</dbReference>
<dbReference type="PANTHER" id="PTHR31306:SF5">
    <property type="entry name" value="ALPHA-1,6-MANNOSYLTRANSFERASE MNN10-RELATED"/>
    <property type="match status" value="1"/>
</dbReference>
<gene>
    <name evidence="6" type="ORF">BJ508DRAFT_331395</name>
</gene>
<dbReference type="STRING" id="1160509.A0A3N4HQK1"/>
<proteinExistence type="inferred from homology"/>
<evidence type="ECO:0000313" key="6">
    <source>
        <dbReference type="EMBL" id="RPA76113.1"/>
    </source>
</evidence>
<accession>A0A3N4HQK1</accession>
<evidence type="ECO:0000313" key="7">
    <source>
        <dbReference type="Proteomes" id="UP000275078"/>
    </source>
</evidence>
<dbReference type="PANTHER" id="PTHR31306">
    <property type="entry name" value="ALPHA-1,6-MANNOSYLTRANSFERASE MNN11-RELATED"/>
    <property type="match status" value="1"/>
</dbReference>
<dbReference type="Gene3D" id="3.90.550.10">
    <property type="entry name" value="Spore Coat Polysaccharide Biosynthesis Protein SpsA, Chain A"/>
    <property type="match status" value="1"/>
</dbReference>
<dbReference type="GO" id="GO:0000139">
    <property type="term" value="C:Golgi membrane"/>
    <property type="evidence" value="ECO:0007669"/>
    <property type="project" value="TreeGrafter"/>
</dbReference>
<evidence type="ECO:0000256" key="3">
    <source>
        <dbReference type="ARBA" id="ARBA00022679"/>
    </source>
</evidence>
<feature type="compositionally biased region" description="Low complexity" evidence="4">
    <location>
        <begin position="54"/>
        <end position="64"/>
    </location>
</feature>
<keyword evidence="5" id="KW-1133">Transmembrane helix</keyword>
<dbReference type="OrthoDB" id="407658at2759"/>
<feature type="region of interest" description="Disordered" evidence="4">
    <location>
        <begin position="1"/>
        <end position="129"/>
    </location>
</feature>
<keyword evidence="7" id="KW-1185">Reference proteome</keyword>
<dbReference type="EMBL" id="ML119750">
    <property type="protein sequence ID" value="RPA76113.1"/>
    <property type="molecule type" value="Genomic_DNA"/>
</dbReference>
<feature type="region of interest" description="Disordered" evidence="4">
    <location>
        <begin position="161"/>
        <end position="180"/>
    </location>
</feature>
<keyword evidence="2" id="KW-0328">Glycosyltransferase</keyword>
<comment type="similarity">
    <text evidence="1">Belongs to the glycosyltransferase 34 family.</text>
</comment>
<organism evidence="6 7">
    <name type="scientific">Ascobolus immersus RN42</name>
    <dbReference type="NCBI Taxonomy" id="1160509"/>
    <lineage>
        <taxon>Eukaryota</taxon>
        <taxon>Fungi</taxon>
        <taxon>Dikarya</taxon>
        <taxon>Ascomycota</taxon>
        <taxon>Pezizomycotina</taxon>
        <taxon>Pezizomycetes</taxon>
        <taxon>Pezizales</taxon>
        <taxon>Ascobolaceae</taxon>
        <taxon>Ascobolus</taxon>
    </lineage>
</organism>
<dbReference type="InterPro" id="IPR029044">
    <property type="entry name" value="Nucleotide-diphossugar_trans"/>
</dbReference>
<dbReference type="FunFam" id="3.90.550.10:FF:000117">
    <property type="entry name" value="Glycosyltransferase family 34 protein"/>
    <property type="match status" value="1"/>
</dbReference>
<evidence type="ECO:0000256" key="4">
    <source>
        <dbReference type="SAM" id="MobiDB-lite"/>
    </source>
</evidence>
<protein>
    <submittedName>
        <fullName evidence="6">Uncharacterized protein</fullName>
    </submittedName>
</protein>
<dbReference type="GO" id="GO:0016757">
    <property type="term" value="F:glycosyltransferase activity"/>
    <property type="evidence" value="ECO:0007669"/>
    <property type="project" value="UniProtKB-KW"/>
</dbReference>
<keyword evidence="5" id="KW-0472">Membrane</keyword>
<reference evidence="6 7" key="1">
    <citation type="journal article" date="2018" name="Nat. Ecol. Evol.">
        <title>Pezizomycetes genomes reveal the molecular basis of ectomycorrhizal truffle lifestyle.</title>
        <authorList>
            <person name="Murat C."/>
            <person name="Payen T."/>
            <person name="Noel B."/>
            <person name="Kuo A."/>
            <person name="Morin E."/>
            <person name="Chen J."/>
            <person name="Kohler A."/>
            <person name="Krizsan K."/>
            <person name="Balestrini R."/>
            <person name="Da Silva C."/>
            <person name="Montanini B."/>
            <person name="Hainaut M."/>
            <person name="Levati E."/>
            <person name="Barry K.W."/>
            <person name="Belfiori B."/>
            <person name="Cichocki N."/>
            <person name="Clum A."/>
            <person name="Dockter R.B."/>
            <person name="Fauchery L."/>
            <person name="Guy J."/>
            <person name="Iotti M."/>
            <person name="Le Tacon F."/>
            <person name="Lindquist E.A."/>
            <person name="Lipzen A."/>
            <person name="Malagnac F."/>
            <person name="Mello A."/>
            <person name="Molinier V."/>
            <person name="Miyauchi S."/>
            <person name="Poulain J."/>
            <person name="Riccioni C."/>
            <person name="Rubini A."/>
            <person name="Sitrit Y."/>
            <person name="Splivallo R."/>
            <person name="Traeger S."/>
            <person name="Wang M."/>
            <person name="Zifcakova L."/>
            <person name="Wipf D."/>
            <person name="Zambonelli A."/>
            <person name="Paolocci F."/>
            <person name="Nowrousian M."/>
            <person name="Ottonello S."/>
            <person name="Baldrian P."/>
            <person name="Spatafora J.W."/>
            <person name="Henrissat B."/>
            <person name="Nagy L.G."/>
            <person name="Aury J.M."/>
            <person name="Wincker P."/>
            <person name="Grigoriev I.V."/>
            <person name="Bonfante P."/>
            <person name="Martin F.M."/>
        </authorList>
    </citation>
    <scope>NUCLEOTIDE SEQUENCE [LARGE SCALE GENOMIC DNA]</scope>
    <source>
        <strain evidence="6 7">RN42</strain>
    </source>
</reference>